<dbReference type="InterPro" id="IPR000626">
    <property type="entry name" value="Ubiquitin-like_dom"/>
</dbReference>
<dbReference type="Proteomes" id="UP000046395">
    <property type="component" value="Unassembled WGS sequence"/>
</dbReference>
<keyword evidence="4 7" id="KW-0472">Membrane</keyword>
<evidence type="ECO:0000313" key="10">
    <source>
        <dbReference type="WBParaSite" id="TMUE_0000000940.1"/>
    </source>
</evidence>
<keyword evidence="5" id="KW-0834">Unfolded protein response</keyword>
<evidence type="ECO:0000256" key="4">
    <source>
        <dbReference type="ARBA" id="ARBA00023136"/>
    </source>
</evidence>
<reference evidence="9" key="2">
    <citation type="submission" date="2014-03" db="EMBL/GenBank/DDBJ databases">
        <title>The whipworm genome and dual-species transcriptomics of an intimate host-pathogen interaction.</title>
        <authorList>
            <person name="Foth B.J."/>
            <person name="Tsai I.J."/>
            <person name="Reid A.J."/>
            <person name="Bancroft A.J."/>
            <person name="Nichol S."/>
            <person name="Tracey A."/>
            <person name="Holroyd N."/>
            <person name="Cotton J.A."/>
            <person name="Stanley E.J."/>
            <person name="Zarowiecki M."/>
            <person name="Liu J.Z."/>
            <person name="Huckvale T."/>
            <person name="Cooper P.J."/>
            <person name="Grencis R.K."/>
            <person name="Berriman M."/>
        </authorList>
    </citation>
    <scope>NUCLEOTIDE SEQUENCE [LARGE SCALE GENOMIC DNA]</scope>
    <source>
        <strain evidence="9">Edinburgh</strain>
    </source>
</reference>
<dbReference type="PANTHER" id="PTHR12943:SF27">
    <property type="entry name" value="HOMOCYSTEINE-INDUCED ENDOPLASMIC RETICULUM PROTEIN, ISOFORM A"/>
    <property type="match status" value="1"/>
</dbReference>
<dbReference type="STRING" id="70415.A0A5S6Q122"/>
<evidence type="ECO:0000256" key="5">
    <source>
        <dbReference type="ARBA" id="ARBA00023230"/>
    </source>
</evidence>
<feature type="domain" description="Ubiquitin-like" evidence="8">
    <location>
        <begin position="6"/>
        <end position="69"/>
    </location>
</feature>
<dbReference type="Gene3D" id="3.10.20.90">
    <property type="entry name" value="Phosphatidylinositol 3-kinase Catalytic Subunit, Chain A, domain 1"/>
    <property type="match status" value="1"/>
</dbReference>
<evidence type="ECO:0000313" key="9">
    <source>
        <dbReference type="Proteomes" id="UP000046395"/>
    </source>
</evidence>
<dbReference type="GO" id="GO:0016020">
    <property type="term" value="C:membrane"/>
    <property type="evidence" value="ECO:0007669"/>
    <property type="project" value="UniProtKB-SubCell"/>
</dbReference>
<dbReference type="Pfam" id="PF00240">
    <property type="entry name" value="ubiquitin"/>
    <property type="match status" value="1"/>
</dbReference>
<feature type="compositionally biased region" description="Basic and acidic residues" evidence="6">
    <location>
        <begin position="263"/>
        <end position="273"/>
    </location>
</feature>
<dbReference type="WBParaSite" id="TMUE_1000003694.1">
    <property type="protein sequence ID" value="TMUE_1000003694.1"/>
    <property type="gene ID" value="WBGene00287699"/>
</dbReference>
<evidence type="ECO:0000256" key="7">
    <source>
        <dbReference type="SAM" id="Phobius"/>
    </source>
</evidence>
<dbReference type="InterPro" id="IPR029071">
    <property type="entry name" value="Ubiquitin-like_domsf"/>
</dbReference>
<dbReference type="AlphaFoldDB" id="A0A5S6Q122"/>
<evidence type="ECO:0000259" key="8">
    <source>
        <dbReference type="PROSITE" id="PS50053"/>
    </source>
</evidence>
<feature type="compositionally biased region" description="Polar residues" evidence="6">
    <location>
        <begin position="163"/>
        <end position="178"/>
    </location>
</feature>
<evidence type="ECO:0000256" key="6">
    <source>
        <dbReference type="SAM" id="MobiDB-lite"/>
    </source>
</evidence>
<dbReference type="WBParaSite" id="TMUE_0000000940.1">
    <property type="protein sequence ID" value="TMUE_0000000940.1"/>
    <property type="gene ID" value="WBGene00296860"/>
</dbReference>
<reference evidence="9" key="1">
    <citation type="submission" date="2013-11" db="EMBL/GenBank/DDBJ databases">
        <authorList>
            <person name="Aslett M."/>
        </authorList>
    </citation>
    <scope>NUCLEOTIDE SEQUENCE [LARGE SCALE GENOMIC DNA]</scope>
    <source>
        <strain evidence="9">Edinburgh</strain>
    </source>
</reference>
<keyword evidence="9" id="KW-1185">Reference proteome</keyword>
<keyword evidence="2 7" id="KW-0812">Transmembrane</keyword>
<sequence length="363" mass="40612">MSDPAVVVKVRSMLPVEQELFISVDETWTVKDLKNHVSGNFPGQPNVLSQRLVCAGYLLEDDNRLLKEYLRPELGNHHVVHLICKGLMAEPLRDSVKSEQEVVAPGGPREGISEERLGHTTASEADHLYLSMLCYQQFVFYYYMTQLYGNSWLHHYGNATGTSPMASSHAQGESANLNHRNETRNEQPAAQPVINAQGQNEDEEQPRDWLDFLYIVSRTIFLFSVLYMYSTVGRFALVLCCGVFFYALEVGWFGRWDADAHERPPVPPPEHHHQAAASNGDNSDLPTQEHPGPSVTGVPADDPMASTTSRPISPIVSTLTNGEIRSDAAGRQPSAWAVFWSTCRIFVSSFFVSLLPHRPEAFR</sequence>
<reference evidence="10 11" key="3">
    <citation type="submission" date="2019-12" db="UniProtKB">
        <authorList>
            <consortium name="WormBaseParasite"/>
        </authorList>
    </citation>
    <scope>IDENTIFICATION</scope>
</reference>
<evidence type="ECO:0000256" key="2">
    <source>
        <dbReference type="ARBA" id="ARBA00022692"/>
    </source>
</evidence>
<feature type="transmembrane region" description="Helical" evidence="7">
    <location>
        <begin position="235"/>
        <end position="254"/>
    </location>
</feature>
<dbReference type="PANTHER" id="PTHR12943">
    <property type="entry name" value="HOMOCYSTEINE-RESPONSIVE ENDOPLASMIC RETICULUM-RESIDENT UNIQUITIN-LIKE DOMAIN HERPUD PROTEIN FAMILY MEMBER"/>
    <property type="match status" value="1"/>
</dbReference>
<name>A0A5S6Q122_TRIMR</name>
<keyword evidence="3 7" id="KW-1133">Transmembrane helix</keyword>
<evidence type="ECO:0000256" key="3">
    <source>
        <dbReference type="ARBA" id="ARBA00022989"/>
    </source>
</evidence>
<proteinExistence type="predicted"/>
<organism evidence="9 10">
    <name type="scientific">Trichuris muris</name>
    <name type="common">Mouse whipworm</name>
    <dbReference type="NCBI Taxonomy" id="70415"/>
    <lineage>
        <taxon>Eukaryota</taxon>
        <taxon>Metazoa</taxon>
        <taxon>Ecdysozoa</taxon>
        <taxon>Nematoda</taxon>
        <taxon>Enoplea</taxon>
        <taxon>Dorylaimia</taxon>
        <taxon>Trichinellida</taxon>
        <taxon>Trichuridae</taxon>
        <taxon>Trichuris</taxon>
    </lineage>
</organism>
<dbReference type="SUPFAM" id="SSF54236">
    <property type="entry name" value="Ubiquitin-like"/>
    <property type="match status" value="1"/>
</dbReference>
<evidence type="ECO:0000313" key="11">
    <source>
        <dbReference type="WBParaSite" id="TMUE_1000003694.1"/>
    </source>
</evidence>
<dbReference type="PROSITE" id="PS50053">
    <property type="entry name" value="UBIQUITIN_2"/>
    <property type="match status" value="1"/>
</dbReference>
<dbReference type="GO" id="GO:0030968">
    <property type="term" value="P:endoplasmic reticulum unfolded protein response"/>
    <property type="evidence" value="ECO:0007669"/>
    <property type="project" value="TreeGrafter"/>
</dbReference>
<protein>
    <submittedName>
        <fullName evidence="10 11">Ubiquitin-like domain-containing protein</fullName>
    </submittedName>
</protein>
<dbReference type="InterPro" id="IPR039751">
    <property type="entry name" value="HERPUD1/2"/>
</dbReference>
<feature type="region of interest" description="Disordered" evidence="6">
    <location>
        <begin position="263"/>
        <end position="314"/>
    </location>
</feature>
<evidence type="ECO:0000256" key="1">
    <source>
        <dbReference type="ARBA" id="ARBA00004370"/>
    </source>
</evidence>
<feature type="compositionally biased region" description="Polar residues" evidence="6">
    <location>
        <begin position="305"/>
        <end position="314"/>
    </location>
</feature>
<feature type="region of interest" description="Disordered" evidence="6">
    <location>
        <begin position="163"/>
        <end position="188"/>
    </location>
</feature>
<accession>A0A5S6Q122</accession>
<comment type="subcellular location">
    <subcellularLocation>
        <location evidence="1">Membrane</location>
    </subcellularLocation>
</comment>